<organism evidence="1 2">
    <name type="scientific">Marinobacter salsuginis</name>
    <dbReference type="NCBI Taxonomy" id="418719"/>
    <lineage>
        <taxon>Bacteria</taxon>
        <taxon>Pseudomonadati</taxon>
        <taxon>Pseudomonadota</taxon>
        <taxon>Gammaproteobacteria</taxon>
        <taxon>Pseudomonadales</taxon>
        <taxon>Marinobacteraceae</taxon>
        <taxon>Marinobacter</taxon>
    </lineage>
</organism>
<accession>A0A5M3Q0R7</accession>
<reference evidence="1 2" key="1">
    <citation type="journal article" date="2019" name="J. Gen. Appl. Microbiol.">
        <title>Aerobic degradation of cis-dichloroethene by the marine bacterium Marinobacter salsuginis strain 5N-3.</title>
        <authorList>
            <person name="Inoue Y."/>
            <person name="Fukunaga Y."/>
            <person name="Katsumata H."/>
            <person name="Ohji S."/>
            <person name="Hosoyama A."/>
            <person name="Mori K."/>
            <person name="Ando K."/>
        </authorList>
    </citation>
    <scope>NUCLEOTIDE SEQUENCE [LARGE SCALE GENOMIC DNA]</scope>
    <source>
        <strain evidence="1 2">NBRC 109114</strain>
    </source>
</reference>
<name>A0A5M3Q0R7_9GAMM</name>
<sequence length="96" mass="10860">MLEPISEDTSTSCVEHDWADSVIFCQYERYGGKAFAHAPAELGFMAFSNGFWVDARGLFSSEESVEWVAPERILALFRERGTRPSLSSNVLMIDHR</sequence>
<evidence type="ECO:0000313" key="2">
    <source>
        <dbReference type="Proteomes" id="UP000387223"/>
    </source>
</evidence>
<gene>
    <name evidence="1" type="ORF">MSSD14B_23140</name>
</gene>
<dbReference type="RefSeq" id="WP_136630275.1">
    <property type="nucleotide sequence ID" value="NZ_BGZI01000015.1"/>
</dbReference>
<dbReference type="AlphaFoldDB" id="A0A5M3Q0R7"/>
<dbReference type="Proteomes" id="UP000387223">
    <property type="component" value="Unassembled WGS sequence"/>
</dbReference>
<protein>
    <submittedName>
        <fullName evidence="1">Uncharacterized protein</fullName>
    </submittedName>
</protein>
<comment type="caution">
    <text evidence="1">The sequence shown here is derived from an EMBL/GenBank/DDBJ whole genome shotgun (WGS) entry which is preliminary data.</text>
</comment>
<proteinExistence type="predicted"/>
<evidence type="ECO:0000313" key="1">
    <source>
        <dbReference type="EMBL" id="GBO88646.1"/>
    </source>
</evidence>
<dbReference type="EMBL" id="BGZI01000015">
    <property type="protein sequence ID" value="GBO88646.1"/>
    <property type="molecule type" value="Genomic_DNA"/>
</dbReference>